<keyword evidence="6" id="KW-0460">Magnesium</keyword>
<dbReference type="Proteomes" id="UP001186944">
    <property type="component" value="Unassembled WGS sequence"/>
</dbReference>
<keyword evidence="3 5" id="KW-0342">GTP-binding</keyword>
<proteinExistence type="inferred from homology"/>
<dbReference type="GO" id="GO:1903292">
    <property type="term" value="P:protein localization to Golgi membrane"/>
    <property type="evidence" value="ECO:0007669"/>
    <property type="project" value="UniProtKB-ARBA"/>
</dbReference>
<dbReference type="InterPro" id="IPR005225">
    <property type="entry name" value="Small_GTP-bd"/>
</dbReference>
<dbReference type="SMART" id="SM00178">
    <property type="entry name" value="SAR"/>
    <property type="match status" value="1"/>
</dbReference>
<organism evidence="8 9">
    <name type="scientific">Pinctada imbricata</name>
    <name type="common">Atlantic pearl-oyster</name>
    <name type="synonym">Pinctada martensii</name>
    <dbReference type="NCBI Taxonomy" id="66713"/>
    <lineage>
        <taxon>Eukaryota</taxon>
        <taxon>Metazoa</taxon>
        <taxon>Spiralia</taxon>
        <taxon>Lophotrochozoa</taxon>
        <taxon>Mollusca</taxon>
        <taxon>Bivalvia</taxon>
        <taxon>Autobranchia</taxon>
        <taxon>Pteriomorphia</taxon>
        <taxon>Pterioida</taxon>
        <taxon>Pterioidea</taxon>
        <taxon>Pteriidae</taxon>
        <taxon>Pinctada</taxon>
    </lineage>
</organism>
<feature type="non-terminal residue" evidence="8">
    <location>
        <position position="1"/>
    </location>
</feature>
<sequence>EHKVIIVGLDNAGKTTILYQFLMNEVVHTSPTIGSNVEEVIWKNIHFLMWDIGGQETLRSAWNTYYSNAQFVILVVDSTDRERLSITKEELCKMLNHEDLRKAAILIFANKQDVKGSMSAAEISQHLNLTSIKEHPWHIQGCCALTGEGTMADFSEDEFQAIAAALNKEMNVKPKADSASDLKQWVVDYVVVTVS</sequence>
<accession>A0AA89CBB0</accession>
<dbReference type="SMART" id="SM00177">
    <property type="entry name" value="ARF"/>
    <property type="match status" value="1"/>
</dbReference>
<dbReference type="PROSITE" id="PS51419">
    <property type="entry name" value="RAB"/>
    <property type="match status" value="1"/>
</dbReference>
<keyword evidence="4" id="KW-0449">Lipoprotein</keyword>
<name>A0AA89CBB0_PINIB</name>
<dbReference type="Pfam" id="PF00025">
    <property type="entry name" value="Arf"/>
    <property type="match status" value="1"/>
</dbReference>
<dbReference type="InterPro" id="IPR006689">
    <property type="entry name" value="Small_GTPase_ARF/SAR"/>
</dbReference>
<dbReference type="FunFam" id="3.40.50.300:FF:000294">
    <property type="entry name" value="ADP-ribosylation factor-like protein 5A"/>
    <property type="match status" value="1"/>
</dbReference>
<dbReference type="GO" id="GO:0046872">
    <property type="term" value="F:metal ion binding"/>
    <property type="evidence" value="ECO:0007669"/>
    <property type="project" value="UniProtKB-KW"/>
</dbReference>
<evidence type="ECO:0000256" key="4">
    <source>
        <dbReference type="ARBA" id="ARBA00023288"/>
    </source>
</evidence>
<dbReference type="SUPFAM" id="SSF52540">
    <property type="entry name" value="P-loop containing nucleoside triphosphate hydrolases"/>
    <property type="match status" value="1"/>
</dbReference>
<dbReference type="GO" id="GO:0003924">
    <property type="term" value="F:GTPase activity"/>
    <property type="evidence" value="ECO:0007669"/>
    <property type="project" value="InterPro"/>
</dbReference>
<dbReference type="EMBL" id="VSWD01000001">
    <property type="protein sequence ID" value="KAK3109193.1"/>
    <property type="molecule type" value="Genomic_DNA"/>
</dbReference>
<dbReference type="PROSITE" id="PS51417">
    <property type="entry name" value="ARF"/>
    <property type="match status" value="1"/>
</dbReference>
<comment type="similarity">
    <text evidence="7">Belongs to the small GTPase superfamily. Arf family.</text>
</comment>
<dbReference type="InterPro" id="IPR024156">
    <property type="entry name" value="Small_GTPase_ARF"/>
</dbReference>
<dbReference type="CDD" id="cd04153">
    <property type="entry name" value="Arl5_Arl8"/>
    <property type="match status" value="1"/>
</dbReference>
<evidence type="ECO:0000256" key="1">
    <source>
        <dbReference type="ARBA" id="ARBA00022707"/>
    </source>
</evidence>
<keyword evidence="9" id="KW-1185">Reference proteome</keyword>
<protein>
    <recommendedName>
        <fullName evidence="10">ADP-ribosylation factor-like protein 5B</fullName>
    </recommendedName>
</protein>
<reference evidence="8" key="1">
    <citation type="submission" date="2019-08" db="EMBL/GenBank/DDBJ databases">
        <title>The improved chromosome-level genome for the pearl oyster Pinctada fucata martensii using PacBio sequencing and Hi-C.</title>
        <authorList>
            <person name="Zheng Z."/>
        </authorList>
    </citation>
    <scope>NUCLEOTIDE SEQUENCE</scope>
    <source>
        <strain evidence="8">ZZ-2019</strain>
        <tissue evidence="8">Adductor muscle</tissue>
    </source>
</reference>
<dbReference type="InterPro" id="IPR027417">
    <property type="entry name" value="P-loop_NTPase"/>
</dbReference>
<evidence type="ECO:0000256" key="7">
    <source>
        <dbReference type="RuleBase" id="RU003925"/>
    </source>
</evidence>
<gene>
    <name evidence="8" type="ORF">FSP39_025144</name>
</gene>
<evidence type="ECO:0000256" key="5">
    <source>
        <dbReference type="PIRSR" id="PIRSR606689-1"/>
    </source>
</evidence>
<evidence type="ECO:0008006" key="10">
    <source>
        <dbReference type="Google" id="ProtNLM"/>
    </source>
</evidence>
<keyword evidence="2 5" id="KW-0547">Nucleotide-binding</keyword>
<evidence type="ECO:0000313" key="9">
    <source>
        <dbReference type="Proteomes" id="UP001186944"/>
    </source>
</evidence>
<feature type="binding site" evidence="6">
    <location>
        <position position="32"/>
    </location>
    <ligand>
        <name>Mg(2+)</name>
        <dbReference type="ChEBI" id="CHEBI:18420"/>
    </ligand>
</feature>
<keyword evidence="6" id="KW-0479">Metal-binding</keyword>
<evidence type="ECO:0000256" key="6">
    <source>
        <dbReference type="PIRSR" id="PIRSR606689-2"/>
    </source>
</evidence>
<evidence type="ECO:0000256" key="2">
    <source>
        <dbReference type="ARBA" id="ARBA00022741"/>
    </source>
</evidence>
<dbReference type="AlphaFoldDB" id="A0AA89CBB0"/>
<comment type="caution">
    <text evidence="8">The sequence shown here is derived from an EMBL/GenBank/DDBJ whole genome shotgun (WGS) entry which is preliminary data.</text>
</comment>
<dbReference type="GO" id="GO:0005525">
    <property type="term" value="F:GTP binding"/>
    <property type="evidence" value="ECO:0007669"/>
    <property type="project" value="UniProtKB-KW"/>
</dbReference>
<feature type="binding site" evidence="6">
    <location>
        <position position="15"/>
    </location>
    <ligand>
        <name>Mg(2+)</name>
        <dbReference type="ChEBI" id="CHEBI:18420"/>
    </ligand>
</feature>
<feature type="binding site" evidence="5">
    <location>
        <begin position="8"/>
        <end position="15"/>
    </location>
    <ligand>
        <name>GTP</name>
        <dbReference type="ChEBI" id="CHEBI:37565"/>
    </ligand>
</feature>
<dbReference type="SMART" id="SM00175">
    <property type="entry name" value="RAB"/>
    <property type="match status" value="1"/>
</dbReference>
<dbReference type="PRINTS" id="PR00328">
    <property type="entry name" value="SAR1GTPBP"/>
</dbReference>
<dbReference type="PANTHER" id="PTHR11711">
    <property type="entry name" value="ADP RIBOSYLATION FACTOR-RELATED"/>
    <property type="match status" value="1"/>
</dbReference>
<dbReference type="Gene3D" id="3.40.50.300">
    <property type="entry name" value="P-loop containing nucleotide triphosphate hydrolases"/>
    <property type="match status" value="1"/>
</dbReference>
<dbReference type="NCBIfam" id="TIGR00231">
    <property type="entry name" value="small_GTP"/>
    <property type="match status" value="1"/>
</dbReference>
<evidence type="ECO:0000256" key="3">
    <source>
        <dbReference type="ARBA" id="ARBA00023134"/>
    </source>
</evidence>
<keyword evidence="1" id="KW-0519">Myristate</keyword>
<evidence type="ECO:0000313" key="8">
    <source>
        <dbReference type="EMBL" id="KAK3109193.1"/>
    </source>
</evidence>
<feature type="binding site" evidence="5">
    <location>
        <begin position="110"/>
        <end position="113"/>
    </location>
    <ligand>
        <name>GTP</name>
        <dbReference type="ChEBI" id="CHEBI:37565"/>
    </ligand>
</feature>
<feature type="binding site" evidence="5">
    <location>
        <position position="54"/>
    </location>
    <ligand>
        <name>GTP</name>
        <dbReference type="ChEBI" id="CHEBI:37565"/>
    </ligand>
</feature>